<organism evidence="2 3">
    <name type="scientific">Fonsecaea multimorphosa CBS 102226</name>
    <dbReference type="NCBI Taxonomy" id="1442371"/>
    <lineage>
        <taxon>Eukaryota</taxon>
        <taxon>Fungi</taxon>
        <taxon>Dikarya</taxon>
        <taxon>Ascomycota</taxon>
        <taxon>Pezizomycotina</taxon>
        <taxon>Eurotiomycetes</taxon>
        <taxon>Chaetothyriomycetidae</taxon>
        <taxon>Chaetothyriales</taxon>
        <taxon>Herpotrichiellaceae</taxon>
        <taxon>Fonsecaea</taxon>
    </lineage>
</organism>
<feature type="region of interest" description="Disordered" evidence="1">
    <location>
        <begin position="167"/>
        <end position="188"/>
    </location>
</feature>
<dbReference type="Proteomes" id="UP000053411">
    <property type="component" value="Unassembled WGS sequence"/>
</dbReference>
<dbReference type="RefSeq" id="XP_016627204.1">
    <property type="nucleotide sequence ID" value="XM_016781627.1"/>
</dbReference>
<accession>A0A0D2I776</accession>
<feature type="compositionally biased region" description="Polar residues" evidence="1">
    <location>
        <begin position="168"/>
        <end position="188"/>
    </location>
</feature>
<dbReference type="EMBL" id="KN848097">
    <property type="protein sequence ID" value="KIX93081.1"/>
    <property type="molecule type" value="Genomic_DNA"/>
</dbReference>
<feature type="region of interest" description="Disordered" evidence="1">
    <location>
        <begin position="265"/>
        <end position="285"/>
    </location>
</feature>
<dbReference type="GeneID" id="27716884"/>
<dbReference type="AlphaFoldDB" id="A0A0D2I776"/>
<name>A0A0D2I776_9EURO</name>
<evidence type="ECO:0000256" key="1">
    <source>
        <dbReference type="SAM" id="MobiDB-lite"/>
    </source>
</evidence>
<gene>
    <name evidence="2" type="ORF">Z520_11138</name>
</gene>
<sequence>MAWKTSMSTFIGERVHTITLIVMSTAALSPKEYAQPSKSTCRPLLSVQKSMHYHQIQPVDRCAQSKRVCTTIKVNLSTAALSQTEYAQHPELNLSTAALSQTRVCTTSRTQPEVYQNVKVTQCLPSRYSQSTRVCTTSQSQAEVKKCDILQNLPTTALAPIEHIAFKPSSTRSHPNTQGPQDLLATTPTEHPKLKLSSTKIRHGFQVPEISCDHRSSSNRASTTLPTVFSLDSIKISRPPNQIKTYQIQGSRKLSTAAVTSSEQVRIERCQPDNPQTQGPRDLLSTAALVL</sequence>
<keyword evidence="3" id="KW-1185">Reference proteome</keyword>
<dbReference type="VEuPathDB" id="FungiDB:Z520_11138"/>
<evidence type="ECO:0000313" key="3">
    <source>
        <dbReference type="Proteomes" id="UP000053411"/>
    </source>
</evidence>
<proteinExistence type="predicted"/>
<reference evidence="2 3" key="1">
    <citation type="submission" date="2015-01" db="EMBL/GenBank/DDBJ databases">
        <title>The Genome Sequence of Fonsecaea multimorphosa CBS 102226.</title>
        <authorList>
            <consortium name="The Broad Institute Genomics Platform"/>
            <person name="Cuomo C."/>
            <person name="de Hoog S."/>
            <person name="Gorbushina A."/>
            <person name="Stielow B."/>
            <person name="Teixiera M."/>
            <person name="Abouelleil A."/>
            <person name="Chapman S.B."/>
            <person name="Priest M."/>
            <person name="Young S.K."/>
            <person name="Wortman J."/>
            <person name="Nusbaum C."/>
            <person name="Birren B."/>
        </authorList>
    </citation>
    <scope>NUCLEOTIDE SEQUENCE [LARGE SCALE GENOMIC DNA]</scope>
    <source>
        <strain evidence="2 3">CBS 102226</strain>
    </source>
</reference>
<evidence type="ECO:0000313" key="2">
    <source>
        <dbReference type="EMBL" id="KIX93081.1"/>
    </source>
</evidence>
<protein>
    <submittedName>
        <fullName evidence="2">Uncharacterized protein</fullName>
    </submittedName>
</protein>